<evidence type="ECO:0008006" key="5">
    <source>
        <dbReference type="Google" id="ProtNLM"/>
    </source>
</evidence>
<evidence type="ECO:0000313" key="4">
    <source>
        <dbReference type="Proteomes" id="UP001497516"/>
    </source>
</evidence>
<dbReference type="PANTHER" id="PTHR47684:SF1">
    <property type="entry name" value="PROTEIN TONSOKU"/>
    <property type="match status" value="1"/>
</dbReference>
<dbReference type="InterPro" id="IPR044227">
    <property type="entry name" value="TONSOKU"/>
</dbReference>
<dbReference type="GO" id="GO:0005634">
    <property type="term" value="C:nucleus"/>
    <property type="evidence" value="ECO:0007669"/>
    <property type="project" value="InterPro"/>
</dbReference>
<dbReference type="FunFam" id="3.80.10.10:FF:000500">
    <property type="entry name" value="Protein TONSOKU"/>
    <property type="match status" value="1"/>
</dbReference>
<dbReference type="Gene3D" id="1.25.40.10">
    <property type="entry name" value="Tetratricopeptide repeat domain"/>
    <property type="match status" value="1"/>
</dbReference>
<accession>A0AAV2ELF3</accession>
<protein>
    <recommendedName>
        <fullName evidence="5">Protein TONSOKU</fullName>
    </recommendedName>
</protein>
<feature type="compositionally biased region" description="Low complexity" evidence="2">
    <location>
        <begin position="318"/>
        <end position="329"/>
    </location>
</feature>
<dbReference type="AlphaFoldDB" id="A0AAV2ELF3"/>
<feature type="region of interest" description="Disordered" evidence="2">
    <location>
        <begin position="363"/>
        <end position="382"/>
    </location>
</feature>
<feature type="region of interest" description="Disordered" evidence="2">
    <location>
        <begin position="299"/>
        <end position="342"/>
    </location>
</feature>
<dbReference type="SMART" id="SM00368">
    <property type="entry name" value="LRR_RI"/>
    <property type="match status" value="4"/>
</dbReference>
<feature type="compositionally biased region" description="Basic and acidic residues" evidence="2">
    <location>
        <begin position="366"/>
        <end position="380"/>
    </location>
</feature>
<proteinExistence type="predicted"/>
<dbReference type="InterPro" id="IPR011990">
    <property type="entry name" value="TPR-like_helical_dom_sf"/>
</dbReference>
<dbReference type="GO" id="GO:0040029">
    <property type="term" value="P:epigenetic regulation of gene expression"/>
    <property type="evidence" value="ECO:0007669"/>
    <property type="project" value="InterPro"/>
</dbReference>
<dbReference type="PANTHER" id="PTHR47684">
    <property type="entry name" value="PROTEIN TONSOKU"/>
    <property type="match status" value="1"/>
</dbReference>
<reference evidence="3 4" key="1">
    <citation type="submission" date="2024-04" db="EMBL/GenBank/DDBJ databases">
        <authorList>
            <person name="Fracassetti M."/>
        </authorList>
    </citation>
    <scope>NUCLEOTIDE SEQUENCE [LARGE SCALE GENOMIC DNA]</scope>
</reference>
<dbReference type="EMBL" id="OZ034818">
    <property type="protein sequence ID" value="CAL1386811.1"/>
    <property type="molecule type" value="Genomic_DNA"/>
</dbReference>
<feature type="compositionally biased region" description="Acidic residues" evidence="2">
    <location>
        <begin position="308"/>
        <end position="317"/>
    </location>
</feature>
<dbReference type="GO" id="GO:0072423">
    <property type="term" value="P:response to DNA damage checkpoint signaling"/>
    <property type="evidence" value="ECO:0007669"/>
    <property type="project" value="InterPro"/>
</dbReference>
<organism evidence="3 4">
    <name type="scientific">Linum trigynum</name>
    <dbReference type="NCBI Taxonomy" id="586398"/>
    <lineage>
        <taxon>Eukaryota</taxon>
        <taxon>Viridiplantae</taxon>
        <taxon>Streptophyta</taxon>
        <taxon>Embryophyta</taxon>
        <taxon>Tracheophyta</taxon>
        <taxon>Spermatophyta</taxon>
        <taxon>Magnoliopsida</taxon>
        <taxon>eudicotyledons</taxon>
        <taxon>Gunneridae</taxon>
        <taxon>Pentapetalae</taxon>
        <taxon>rosids</taxon>
        <taxon>fabids</taxon>
        <taxon>Malpighiales</taxon>
        <taxon>Linaceae</taxon>
        <taxon>Linum</taxon>
    </lineage>
</organism>
<evidence type="ECO:0000256" key="2">
    <source>
        <dbReference type="SAM" id="MobiDB-lite"/>
    </source>
</evidence>
<sequence length="1140" mass="126283">MKLVETLRGNPPTNNSSFLKEYVDAHNNIGALEIDLENLEVAKDILAKGLKICDEEEVNENDDTRTRLHHNLGKKALELANSMEDEDALVKQIEQNITTVREAVKVMDELKTEEQTLKKLTRDMNSVRGTAHERKSLLKLHSLLQHLIEKSSMIFAWPKHREFAKQKKQVATQLCDKEMLGQSFLDLGESYQKIRDFSKANKWFSKSWEVSKLIGNLEGQASAKINIGGVQDSCGDWSGGLAAFEEGYRLAVEANSPSVQLSALENMHYSQMIRFQNAEEARRLQLEIDNLKQLKDREAQKKHSDCCSETDTEECDCSSDSLSSKPCSSNGGESFPGRSTSSVSVEELKEDVLLISLAKSTKQLPGKKETNAKKLHDSNNRTEASPKLFAKTASSQQTVGRKRVRVVLSDDEDPTNEKGVCLERKFHSTPVEVVATSDETDRKDFAACSSFETRDLSMDASKYAIDSSDQFKVEDIDFPYRSPNHEGTNHVNQVLRSVSGGETNIGSDSATSGSICGLGASDKLPCEQNTAYFNMHDLDGNKKRTITFNIANDMINFKAGSSLALSEFSIESLSIEVACLYYLQLPSEKRCKGLLPIIQHFNYKGHILESLDELEALNKDARNIFIEVSIDGWVQKRLMKLYIDCCNELSESPNINLLKKLYILEVEDEVTASECGLQDISIAPLLKALHTHKTVVMLDLSHNLLGNGTMEKLQQFFTSGQKYGDLTLDLHCNRFGPTALFQICECPVFFSRLEVLNISGNRLTDACGSYLSTILGKCKALYSLNIERCSITSRTIQKVVDAIHSDSVLAQLSIGHNPLTRASITNLLKRLSTLNSFAELDRSGLKLNKPAIDSLCELAKTSCLTSLSVGSTGIGNEWALQLTDSFPTGSQESLKLDLSYCTLTSACIHKLASNFNLACCIMELNLQGNPILPLGGNALVSLLKQPGCCLRLLVLNKCQLGLLLVLQLIQALAENDQLKELHVADNNDLQKNENPTSKKSPTDERLLDCQVNTQRDEDLVVADSEDSTRAEADASRFELNDTCTSSCRKTKNENDINNNNDLSSNEHGSMVKELSNAIVAANALQLLDLSRNGLSVRDVEALYVSWSAKGCSTGKHVEDEIVHFSAGTNKCCRKPCCRRE</sequence>
<keyword evidence="1" id="KW-0175">Coiled coil</keyword>
<dbReference type="SUPFAM" id="SSF48452">
    <property type="entry name" value="TPR-like"/>
    <property type="match status" value="1"/>
</dbReference>
<keyword evidence="4" id="KW-1185">Reference proteome</keyword>
<dbReference type="InterPro" id="IPR032675">
    <property type="entry name" value="LRR_dom_sf"/>
</dbReference>
<dbReference type="Gene3D" id="3.80.10.10">
    <property type="entry name" value="Ribonuclease Inhibitor"/>
    <property type="match status" value="1"/>
</dbReference>
<dbReference type="GO" id="GO:0009933">
    <property type="term" value="P:meristem structural organization"/>
    <property type="evidence" value="ECO:0007669"/>
    <property type="project" value="InterPro"/>
</dbReference>
<evidence type="ECO:0000256" key="1">
    <source>
        <dbReference type="SAM" id="Coils"/>
    </source>
</evidence>
<dbReference type="SUPFAM" id="SSF52047">
    <property type="entry name" value="RNI-like"/>
    <property type="match status" value="1"/>
</dbReference>
<evidence type="ECO:0000313" key="3">
    <source>
        <dbReference type="EMBL" id="CAL1386811.1"/>
    </source>
</evidence>
<name>A0AAV2ELF3_9ROSI</name>
<gene>
    <name evidence="3" type="ORF">LTRI10_LOCUS27829</name>
</gene>
<feature type="coiled-coil region" evidence="1">
    <location>
        <begin position="103"/>
        <end position="130"/>
    </location>
</feature>
<dbReference type="Proteomes" id="UP001497516">
    <property type="component" value="Chromosome 5"/>
</dbReference>